<dbReference type="AlphaFoldDB" id="A0A836KL82"/>
<dbReference type="Gene3D" id="3.30.1240.10">
    <property type="match status" value="1"/>
</dbReference>
<keyword evidence="3" id="KW-0378">Hydrolase</keyword>
<dbReference type="KEGG" id="loi:92359813"/>
<evidence type="ECO:0000256" key="3">
    <source>
        <dbReference type="ARBA" id="ARBA00022801"/>
    </source>
</evidence>
<dbReference type="InterPro" id="IPR023214">
    <property type="entry name" value="HAD_sf"/>
</dbReference>
<dbReference type="EMBL" id="JAFHLR010000028">
    <property type="protein sequence ID" value="KAG5474710.1"/>
    <property type="molecule type" value="Genomic_DNA"/>
</dbReference>
<dbReference type="Proteomes" id="UP000674143">
    <property type="component" value="Unassembled WGS sequence"/>
</dbReference>
<reference evidence="7" key="2">
    <citation type="journal article" date="2021" name="Sci. Data">
        <title>Chromosome-scale genome sequencing, assembly and annotation of six genomes from subfamily Leishmaniinae.</title>
        <authorList>
            <person name="Almutairi H."/>
            <person name="Urbaniak M.D."/>
            <person name="Bates M.D."/>
            <person name="Jariyapan N."/>
            <person name="Kwakye-Nuako G."/>
            <person name="Thomaz Soccol V."/>
            <person name="Al-Salem W.S."/>
            <person name="Dillon R.J."/>
            <person name="Bates P.A."/>
            <person name="Gatherer D."/>
        </authorList>
    </citation>
    <scope>NUCLEOTIDE SEQUENCE [LARGE SCALE GENOMIC DNA]</scope>
</reference>
<organism evidence="6 7">
    <name type="scientific">Leishmania orientalis</name>
    <dbReference type="NCBI Taxonomy" id="2249476"/>
    <lineage>
        <taxon>Eukaryota</taxon>
        <taxon>Discoba</taxon>
        <taxon>Euglenozoa</taxon>
        <taxon>Kinetoplastea</taxon>
        <taxon>Metakinetoplastina</taxon>
        <taxon>Trypanosomatida</taxon>
        <taxon>Trypanosomatidae</taxon>
        <taxon>Leishmaniinae</taxon>
        <taxon>Leishmania</taxon>
    </lineage>
</organism>
<name>A0A836KL82_9TRYP</name>
<reference evidence="7" key="1">
    <citation type="journal article" date="2021" name="Microbiol. Resour. Announc.">
        <title>LGAAP: Leishmaniinae Genome Assembly and Annotation Pipeline.</title>
        <authorList>
            <person name="Almutairi H."/>
            <person name="Urbaniak M.D."/>
            <person name="Bates M.D."/>
            <person name="Jariyapan N."/>
            <person name="Kwakye-Nuako G."/>
            <person name="Thomaz-Soccol V."/>
            <person name="Al-Salem W.S."/>
            <person name="Dillon R.J."/>
            <person name="Bates P.A."/>
            <person name="Gatherer D."/>
        </authorList>
    </citation>
    <scope>NUCLEOTIDE SEQUENCE [LARGE SCALE GENOMIC DNA]</scope>
</reference>
<dbReference type="SUPFAM" id="SSF56784">
    <property type="entry name" value="HAD-like"/>
    <property type="match status" value="1"/>
</dbReference>
<evidence type="ECO:0000256" key="1">
    <source>
        <dbReference type="ARBA" id="ARBA00001946"/>
    </source>
</evidence>
<dbReference type="GO" id="GO:0046872">
    <property type="term" value="F:metal ion binding"/>
    <property type="evidence" value="ECO:0007669"/>
    <property type="project" value="UniProtKB-KW"/>
</dbReference>
<proteinExistence type="inferred from homology"/>
<dbReference type="RefSeq" id="XP_067061816.1">
    <property type="nucleotide sequence ID" value="XM_067205879.1"/>
</dbReference>
<comment type="similarity">
    <text evidence="5">Belongs to the HAD-like hydrolase superfamily. Cof family.</text>
</comment>
<accession>A0A836KL82</accession>
<keyword evidence="4" id="KW-0460">Magnesium</keyword>
<keyword evidence="2" id="KW-0479">Metal-binding</keyword>
<dbReference type="NCBIfam" id="TIGR01484">
    <property type="entry name" value="HAD-SF-IIB"/>
    <property type="match status" value="1"/>
</dbReference>
<evidence type="ECO:0008006" key="8">
    <source>
        <dbReference type="Google" id="ProtNLM"/>
    </source>
</evidence>
<dbReference type="Pfam" id="PF08282">
    <property type="entry name" value="Hydrolase_3"/>
    <property type="match status" value="1"/>
</dbReference>
<comment type="cofactor">
    <cofactor evidence="1">
        <name>Mg(2+)</name>
        <dbReference type="ChEBI" id="CHEBI:18420"/>
    </cofactor>
</comment>
<dbReference type="GeneID" id="92359813"/>
<gene>
    <name evidence="6" type="ORF">LSCM4_03885</name>
</gene>
<evidence type="ECO:0000256" key="5">
    <source>
        <dbReference type="ARBA" id="ARBA00034778"/>
    </source>
</evidence>
<evidence type="ECO:0000256" key="4">
    <source>
        <dbReference type="ARBA" id="ARBA00022842"/>
    </source>
</evidence>
<sequence>MALPKIKAVLVDMDGTLFDSHHFVSPRTVKVIHALRERGVAFIVATGRSFPDVFGNLAKANLHPDFIITSNGARIHDARHNAVFAHDMDAESVCRLFQMSPHLTDDGVVDPAVQARRILFNINCRD</sequence>
<dbReference type="PANTHER" id="PTHR47267:SF5">
    <property type="entry name" value="DEHALOGENASE-LIKE HYDROLASE, PUTATIVE-RELATED"/>
    <property type="match status" value="1"/>
</dbReference>
<dbReference type="GO" id="GO:0016787">
    <property type="term" value="F:hydrolase activity"/>
    <property type="evidence" value="ECO:0007669"/>
    <property type="project" value="UniProtKB-KW"/>
</dbReference>
<comment type="caution">
    <text evidence="6">The sequence shown here is derived from an EMBL/GenBank/DDBJ whole genome shotgun (WGS) entry which is preliminary data.</text>
</comment>
<dbReference type="InterPro" id="IPR036412">
    <property type="entry name" value="HAD-like_sf"/>
</dbReference>
<dbReference type="InterPro" id="IPR006379">
    <property type="entry name" value="HAD-SF_hydro_IIB"/>
</dbReference>
<keyword evidence="7" id="KW-1185">Reference proteome</keyword>
<evidence type="ECO:0000313" key="6">
    <source>
        <dbReference type="EMBL" id="KAG5474710.1"/>
    </source>
</evidence>
<evidence type="ECO:0000313" key="7">
    <source>
        <dbReference type="Proteomes" id="UP000674143"/>
    </source>
</evidence>
<evidence type="ECO:0000256" key="2">
    <source>
        <dbReference type="ARBA" id="ARBA00022723"/>
    </source>
</evidence>
<dbReference type="PANTHER" id="PTHR47267">
    <property type="match status" value="1"/>
</dbReference>
<protein>
    <recommendedName>
        <fullName evidence="8">Haloacid dehalogenase-like hydrolase-like protein</fullName>
    </recommendedName>
</protein>
<dbReference type="Gene3D" id="3.40.50.1000">
    <property type="entry name" value="HAD superfamily/HAD-like"/>
    <property type="match status" value="1"/>
</dbReference>